<dbReference type="InterPro" id="IPR015797">
    <property type="entry name" value="NUDIX_hydrolase-like_dom_sf"/>
</dbReference>
<dbReference type="Proteomes" id="UP000481043">
    <property type="component" value="Unassembled WGS sequence"/>
</dbReference>
<evidence type="ECO:0000259" key="4">
    <source>
        <dbReference type="PROSITE" id="PS51462"/>
    </source>
</evidence>
<comment type="similarity">
    <text evidence="3">Belongs to the Nudix hydrolase family.</text>
</comment>
<keyword evidence="2 3" id="KW-0378">Hydrolase</keyword>
<evidence type="ECO:0000313" key="5">
    <source>
        <dbReference type="EMBL" id="NEY73393.1"/>
    </source>
</evidence>
<name>A0A6M0QAS7_9BACI</name>
<dbReference type="PANTHER" id="PTHR43046">
    <property type="entry name" value="GDP-MANNOSE MANNOSYL HYDROLASE"/>
    <property type="match status" value="1"/>
</dbReference>
<dbReference type="AlphaFoldDB" id="A0A6M0QAS7"/>
<dbReference type="InterPro" id="IPR020476">
    <property type="entry name" value="Nudix_hydrolase"/>
</dbReference>
<proteinExistence type="inferred from homology"/>
<feature type="domain" description="Nudix hydrolase" evidence="4">
    <location>
        <begin position="20"/>
        <end position="151"/>
    </location>
</feature>
<keyword evidence="6" id="KW-1185">Reference proteome</keyword>
<comment type="caution">
    <text evidence="5">The sequence shown here is derived from an EMBL/GenBank/DDBJ whole genome shotgun (WGS) entry which is preliminary data.</text>
</comment>
<dbReference type="RefSeq" id="WP_163180901.1">
    <property type="nucleotide sequence ID" value="NZ_JAAIWM010000007.1"/>
</dbReference>
<dbReference type="PROSITE" id="PS00893">
    <property type="entry name" value="NUDIX_BOX"/>
    <property type="match status" value="1"/>
</dbReference>
<dbReference type="GO" id="GO:0016787">
    <property type="term" value="F:hydrolase activity"/>
    <property type="evidence" value="ECO:0007669"/>
    <property type="project" value="UniProtKB-KW"/>
</dbReference>
<dbReference type="EMBL" id="JAAIWM010000007">
    <property type="protein sequence ID" value="NEY73393.1"/>
    <property type="molecule type" value="Genomic_DNA"/>
</dbReference>
<accession>A0A6M0QAS7</accession>
<organism evidence="5 6">
    <name type="scientific">Bacillus mesophilus</name>
    <dbReference type="NCBI Taxonomy" id="1808955"/>
    <lineage>
        <taxon>Bacteria</taxon>
        <taxon>Bacillati</taxon>
        <taxon>Bacillota</taxon>
        <taxon>Bacilli</taxon>
        <taxon>Bacillales</taxon>
        <taxon>Bacillaceae</taxon>
        <taxon>Bacillus</taxon>
    </lineage>
</organism>
<comment type="cofactor">
    <cofactor evidence="1">
        <name>Mg(2+)</name>
        <dbReference type="ChEBI" id="CHEBI:18420"/>
    </cofactor>
</comment>
<gene>
    <name evidence="5" type="ORF">G4D63_16790</name>
</gene>
<dbReference type="Gene3D" id="3.90.79.10">
    <property type="entry name" value="Nucleoside Triphosphate Pyrophosphohydrolase"/>
    <property type="match status" value="1"/>
</dbReference>
<dbReference type="SUPFAM" id="SSF55811">
    <property type="entry name" value="Nudix"/>
    <property type="match status" value="1"/>
</dbReference>
<dbReference type="InterPro" id="IPR020084">
    <property type="entry name" value="NUDIX_hydrolase_CS"/>
</dbReference>
<sequence>MKWEDSYIGNLRSSVGSQKLIVPSIRAIIEDNEGKILFIERLGEGKWSMPAGSIELNETIYDCLVREVKEETGLEVLSAKAIAIYSNPKFSTKNKFGDEYQLFELLFCIEEWTGSLKQNTEETSSAQFFKQDEIPQGTNEFWTSFHKQVINDLITFKENKQFIIK</sequence>
<dbReference type="PRINTS" id="PR00502">
    <property type="entry name" value="NUDIXFAMILY"/>
</dbReference>
<evidence type="ECO:0000256" key="2">
    <source>
        <dbReference type="ARBA" id="ARBA00022801"/>
    </source>
</evidence>
<dbReference type="PROSITE" id="PS51462">
    <property type="entry name" value="NUDIX"/>
    <property type="match status" value="1"/>
</dbReference>
<reference evidence="5 6" key="1">
    <citation type="submission" date="2020-02" db="EMBL/GenBank/DDBJ databases">
        <title>Bacillus aquiflavi sp. nov., isolated from yellow water of strong flavor Chinese baijiu in Yibin region of China.</title>
        <authorList>
            <person name="Xie J."/>
        </authorList>
    </citation>
    <scope>NUCLEOTIDE SEQUENCE [LARGE SCALE GENOMIC DNA]</scope>
    <source>
        <strain evidence="5 6">SA4</strain>
    </source>
</reference>
<dbReference type="Pfam" id="PF00293">
    <property type="entry name" value="NUDIX"/>
    <property type="match status" value="1"/>
</dbReference>
<protein>
    <submittedName>
        <fullName evidence="5">NUDIX domain-containing protein</fullName>
    </submittedName>
</protein>
<dbReference type="InterPro" id="IPR000086">
    <property type="entry name" value="NUDIX_hydrolase_dom"/>
</dbReference>
<evidence type="ECO:0000256" key="3">
    <source>
        <dbReference type="RuleBase" id="RU003476"/>
    </source>
</evidence>
<evidence type="ECO:0000313" key="6">
    <source>
        <dbReference type="Proteomes" id="UP000481043"/>
    </source>
</evidence>
<evidence type="ECO:0000256" key="1">
    <source>
        <dbReference type="ARBA" id="ARBA00001946"/>
    </source>
</evidence>
<dbReference type="PANTHER" id="PTHR43046:SF14">
    <property type="entry name" value="MUTT_NUDIX FAMILY PROTEIN"/>
    <property type="match status" value="1"/>
</dbReference>